<dbReference type="Proteomes" id="UP000008181">
    <property type="component" value="Chromosome 3"/>
</dbReference>
<name>G2R5P0_THETT</name>
<organism evidence="1 2">
    <name type="scientific">Thermothielavioides terrestris (strain ATCC 38088 / NRRL 8126)</name>
    <name type="common">Thielavia terrestris</name>
    <dbReference type="NCBI Taxonomy" id="578455"/>
    <lineage>
        <taxon>Eukaryota</taxon>
        <taxon>Fungi</taxon>
        <taxon>Dikarya</taxon>
        <taxon>Ascomycota</taxon>
        <taxon>Pezizomycotina</taxon>
        <taxon>Sordariomycetes</taxon>
        <taxon>Sordariomycetidae</taxon>
        <taxon>Sordariales</taxon>
        <taxon>Chaetomiaceae</taxon>
        <taxon>Thermothielavioides</taxon>
        <taxon>Thermothielavioides terrestris</taxon>
    </lineage>
</organism>
<dbReference type="AlphaFoldDB" id="G2R5P0"/>
<accession>G2R5P0</accession>
<reference evidence="1 2" key="1">
    <citation type="journal article" date="2011" name="Nat. Biotechnol.">
        <title>Comparative genomic analysis of the thermophilic biomass-degrading fungi Myceliophthora thermophila and Thielavia terrestris.</title>
        <authorList>
            <person name="Berka R.M."/>
            <person name="Grigoriev I.V."/>
            <person name="Otillar R."/>
            <person name="Salamov A."/>
            <person name="Grimwood J."/>
            <person name="Reid I."/>
            <person name="Ishmael N."/>
            <person name="John T."/>
            <person name="Darmond C."/>
            <person name="Moisan M.-C."/>
            <person name="Henrissat B."/>
            <person name="Coutinho P.M."/>
            <person name="Lombard V."/>
            <person name="Natvig D.O."/>
            <person name="Lindquist E."/>
            <person name="Schmutz J."/>
            <person name="Lucas S."/>
            <person name="Harris P."/>
            <person name="Powlowski J."/>
            <person name="Bellemare A."/>
            <person name="Taylor D."/>
            <person name="Butler G."/>
            <person name="de Vries R.P."/>
            <person name="Allijn I.E."/>
            <person name="van den Brink J."/>
            <person name="Ushinsky S."/>
            <person name="Storms R."/>
            <person name="Powell A.J."/>
            <person name="Paulsen I.T."/>
            <person name="Elbourne L.D.H."/>
            <person name="Baker S.E."/>
            <person name="Magnuson J."/>
            <person name="LaBoissiere S."/>
            <person name="Clutterbuck A.J."/>
            <person name="Martinez D."/>
            <person name="Wogulis M."/>
            <person name="de Leon A.L."/>
            <person name="Rey M.W."/>
            <person name="Tsang A."/>
        </authorList>
    </citation>
    <scope>NUCLEOTIDE SEQUENCE [LARGE SCALE GENOMIC DNA]</scope>
    <source>
        <strain evidence="2">ATCC 38088 / NRRL 8126</strain>
    </source>
</reference>
<keyword evidence="2" id="KW-1185">Reference proteome</keyword>
<gene>
    <name evidence="1" type="ORF">THITE_2089828</name>
</gene>
<dbReference type="RefSeq" id="XP_003654668.1">
    <property type="nucleotide sequence ID" value="XM_003654620.1"/>
</dbReference>
<dbReference type="HOGENOM" id="CLU_2639840_0_0_1"/>
<evidence type="ECO:0000313" key="2">
    <source>
        <dbReference type="Proteomes" id="UP000008181"/>
    </source>
</evidence>
<sequence>MSITWDSSFSAAGDPVSPFAAPHAREVVWLDDGKHLIKKGGRVTMSATVQHQSREVHFATTEILLFAALLLLSFGIV</sequence>
<protein>
    <submittedName>
        <fullName evidence="1">Uncharacterized protein</fullName>
    </submittedName>
</protein>
<proteinExistence type="predicted"/>
<dbReference type="KEGG" id="ttt:THITE_2089828"/>
<dbReference type="EMBL" id="CP003011">
    <property type="protein sequence ID" value="AEO68332.1"/>
    <property type="molecule type" value="Genomic_DNA"/>
</dbReference>
<evidence type="ECO:0000313" key="1">
    <source>
        <dbReference type="EMBL" id="AEO68332.1"/>
    </source>
</evidence>
<dbReference type="GeneID" id="11518984"/>